<name>A0A0D2HAB7_9EURO</name>
<evidence type="ECO:0000313" key="2">
    <source>
        <dbReference type="Proteomes" id="UP000053617"/>
    </source>
</evidence>
<dbReference type="AlphaFoldDB" id="A0A0D2HAB7"/>
<dbReference type="RefSeq" id="XP_013274549.1">
    <property type="nucleotide sequence ID" value="XM_013419095.1"/>
</dbReference>
<organism evidence="1 2">
    <name type="scientific">Rhinocladiella mackenziei CBS 650.93</name>
    <dbReference type="NCBI Taxonomy" id="1442369"/>
    <lineage>
        <taxon>Eukaryota</taxon>
        <taxon>Fungi</taxon>
        <taxon>Dikarya</taxon>
        <taxon>Ascomycota</taxon>
        <taxon>Pezizomycotina</taxon>
        <taxon>Eurotiomycetes</taxon>
        <taxon>Chaetothyriomycetidae</taxon>
        <taxon>Chaetothyriales</taxon>
        <taxon>Herpotrichiellaceae</taxon>
        <taxon>Rhinocladiella</taxon>
    </lineage>
</organism>
<dbReference type="Proteomes" id="UP000053617">
    <property type="component" value="Unassembled WGS sequence"/>
</dbReference>
<dbReference type="VEuPathDB" id="FungiDB:Z518_02066"/>
<dbReference type="EMBL" id="KN847476">
    <property type="protein sequence ID" value="KIX07413.1"/>
    <property type="molecule type" value="Genomic_DNA"/>
</dbReference>
<dbReference type="GeneID" id="25290137"/>
<dbReference type="HOGENOM" id="CLU_1950005_0_0_1"/>
<reference evidence="1 2" key="1">
    <citation type="submission" date="2015-01" db="EMBL/GenBank/DDBJ databases">
        <title>The Genome Sequence of Rhinocladiella mackenzie CBS 650.93.</title>
        <authorList>
            <consortium name="The Broad Institute Genomics Platform"/>
            <person name="Cuomo C."/>
            <person name="de Hoog S."/>
            <person name="Gorbushina A."/>
            <person name="Stielow B."/>
            <person name="Teixiera M."/>
            <person name="Abouelleil A."/>
            <person name="Chapman S.B."/>
            <person name="Priest M."/>
            <person name="Young S.K."/>
            <person name="Wortman J."/>
            <person name="Nusbaum C."/>
            <person name="Birren B."/>
        </authorList>
    </citation>
    <scope>NUCLEOTIDE SEQUENCE [LARGE SCALE GENOMIC DNA]</scope>
    <source>
        <strain evidence="1 2">CBS 650.93</strain>
    </source>
</reference>
<evidence type="ECO:0000313" key="1">
    <source>
        <dbReference type="EMBL" id="KIX07413.1"/>
    </source>
</evidence>
<gene>
    <name evidence="1" type="ORF">Z518_02066</name>
</gene>
<accession>A0A0D2HAB7</accession>
<sequence length="129" mass="13350">MIVSGTDVLGYKPGPAQTSTYSAMPFPPLPVDSASASESVPASAYLSSSQSSIPTQFSEPATLIVIPISASAPAPTPAPVINPRAPTPALAADDVHCSTAHSVFRLRARNPFAWLGRRSSETPEAMQSS</sequence>
<protein>
    <submittedName>
        <fullName evidence="1">Uncharacterized protein</fullName>
    </submittedName>
</protein>
<proteinExistence type="predicted"/>
<keyword evidence="2" id="KW-1185">Reference proteome</keyword>